<dbReference type="InterPro" id="IPR006076">
    <property type="entry name" value="FAD-dep_OxRdtase"/>
</dbReference>
<organism evidence="5">
    <name type="scientific">Rhizophora mucronata</name>
    <name type="common">Asiatic mangrove</name>
    <dbReference type="NCBI Taxonomy" id="61149"/>
    <lineage>
        <taxon>Eukaryota</taxon>
        <taxon>Viridiplantae</taxon>
        <taxon>Streptophyta</taxon>
        <taxon>Embryophyta</taxon>
        <taxon>Tracheophyta</taxon>
        <taxon>Spermatophyta</taxon>
        <taxon>Magnoliopsida</taxon>
        <taxon>eudicotyledons</taxon>
        <taxon>Gunneridae</taxon>
        <taxon>Pentapetalae</taxon>
        <taxon>rosids</taxon>
        <taxon>fabids</taxon>
        <taxon>Malpighiales</taxon>
        <taxon>Rhizophoraceae</taxon>
        <taxon>Rhizophora</taxon>
    </lineage>
</organism>
<protein>
    <recommendedName>
        <fullName evidence="2">FAD-dependent oxidoreductase domain-containing protein 1</fullName>
    </recommendedName>
</protein>
<dbReference type="PANTHER" id="PTHR13847">
    <property type="entry name" value="SARCOSINE DEHYDROGENASE-RELATED"/>
    <property type="match status" value="1"/>
</dbReference>
<reference evidence="5" key="1">
    <citation type="submission" date="2018-02" db="EMBL/GenBank/DDBJ databases">
        <title>Rhizophora mucronata_Transcriptome.</title>
        <authorList>
            <person name="Meera S.P."/>
            <person name="Sreeshan A."/>
            <person name="Augustine A."/>
        </authorList>
    </citation>
    <scope>NUCLEOTIDE SEQUENCE</scope>
    <source>
        <tissue evidence="5">Leaf</tissue>
    </source>
</reference>
<dbReference type="GO" id="GO:0005737">
    <property type="term" value="C:cytoplasm"/>
    <property type="evidence" value="ECO:0007669"/>
    <property type="project" value="TreeGrafter"/>
</dbReference>
<sequence length="262" mass="28915">MVHKSPESDTWDLAMRSHRLWKMFAETVRDQGLDPFQALGWKKNGSLLVGRTHEESEMLKRRVKLLCEAGLRAEYLSSGDLQSEEPELWVGEEGGAAFVPDDCQLDAMRSVAIIEKANRQYASKGRYAEFYHDPVTRLLRCSGSGKLQGVQTSKNVLYSDKAIIVAAGCWSGSLVHDLFRELDVALEVPVKPRKGNLLVLENFSFLKLNHGLMEMGYVDHVNGKNSETSASGPADQAKNLSVSMVATMDTSGGLVLGKILKS</sequence>
<dbReference type="Pfam" id="PF01266">
    <property type="entry name" value="DAO"/>
    <property type="match status" value="1"/>
</dbReference>
<name>A0A2P2NIP4_RHIMU</name>
<dbReference type="EMBL" id="GGEC01061845">
    <property type="protein sequence ID" value="MBX42329.1"/>
    <property type="molecule type" value="Transcribed_RNA"/>
</dbReference>
<dbReference type="InterPro" id="IPR036188">
    <property type="entry name" value="FAD/NAD-bd_sf"/>
</dbReference>
<dbReference type="PANTHER" id="PTHR13847:SF287">
    <property type="entry name" value="FAD-DEPENDENT OXIDOREDUCTASE DOMAIN-CONTAINING PROTEIN 1"/>
    <property type="match status" value="1"/>
</dbReference>
<proteinExistence type="predicted"/>
<dbReference type="Gene3D" id="3.30.9.10">
    <property type="entry name" value="D-Amino Acid Oxidase, subunit A, domain 2"/>
    <property type="match status" value="1"/>
</dbReference>
<evidence type="ECO:0000259" key="4">
    <source>
        <dbReference type="Pfam" id="PF01266"/>
    </source>
</evidence>
<feature type="domain" description="FAD dependent oxidoreductase" evidence="4">
    <location>
        <begin position="7"/>
        <end position="205"/>
    </location>
</feature>
<dbReference type="Gene3D" id="3.50.50.60">
    <property type="entry name" value="FAD/NAD(P)-binding domain"/>
    <property type="match status" value="1"/>
</dbReference>
<evidence type="ECO:0000256" key="2">
    <source>
        <dbReference type="ARBA" id="ARBA00039785"/>
    </source>
</evidence>
<dbReference type="SUPFAM" id="SSF51905">
    <property type="entry name" value="FAD/NAD(P)-binding domain"/>
    <property type="match status" value="1"/>
</dbReference>
<keyword evidence="1" id="KW-0560">Oxidoreductase</keyword>
<dbReference type="GO" id="GO:0016491">
    <property type="term" value="F:oxidoreductase activity"/>
    <property type="evidence" value="ECO:0007669"/>
    <property type="project" value="UniProtKB-KW"/>
</dbReference>
<comment type="function">
    <text evidence="3">Required for the assembly of the mitochondrial membrane respiratory chain NADH dehydrogenase (Complex I). Involved in mid-late stages of complex I assembly.</text>
</comment>
<accession>A0A2P2NIP4</accession>
<dbReference type="AlphaFoldDB" id="A0A2P2NIP4"/>
<evidence type="ECO:0000313" key="5">
    <source>
        <dbReference type="EMBL" id="MBX42329.1"/>
    </source>
</evidence>
<evidence type="ECO:0000256" key="1">
    <source>
        <dbReference type="ARBA" id="ARBA00023002"/>
    </source>
</evidence>
<evidence type="ECO:0000256" key="3">
    <source>
        <dbReference type="ARBA" id="ARBA00046185"/>
    </source>
</evidence>